<dbReference type="PANTHER" id="PTHR15680">
    <property type="entry name" value="RIBOSOMAL PROTEIN L19"/>
    <property type="match status" value="1"/>
</dbReference>
<dbReference type="PROSITE" id="PS01015">
    <property type="entry name" value="RIBOSOMAL_L19"/>
    <property type="match status" value="1"/>
</dbReference>
<dbReference type="Gene3D" id="2.30.30.790">
    <property type="match status" value="1"/>
</dbReference>
<evidence type="ECO:0000313" key="5">
    <source>
        <dbReference type="EMBL" id="ARW65053.1"/>
    </source>
</evidence>
<dbReference type="EMBL" id="MF101435">
    <property type="protein sequence ID" value="ARW65053.1"/>
    <property type="molecule type" value="Genomic_DNA"/>
</dbReference>
<sequence length="122" mass="14186">MIRKKTEDVDLVQLIEQDYLKENSPSVQVGDTVKIKKVIQEGTKERIQTVEGVVIARRNSSINKTITIRKTIYNIGVERVYLINSPQIMKIEVLRQAKIRRSKLYYLRNRSGKATRLKQKVS</sequence>
<keyword evidence="5" id="KW-0934">Plastid</keyword>
<keyword evidence="2 4" id="KW-0689">Ribosomal protein</keyword>
<evidence type="ECO:0000256" key="4">
    <source>
        <dbReference type="HAMAP-Rule" id="MF_00402"/>
    </source>
</evidence>
<dbReference type="PANTHER" id="PTHR15680:SF9">
    <property type="entry name" value="LARGE RIBOSOMAL SUBUNIT PROTEIN BL19M"/>
    <property type="match status" value="1"/>
</dbReference>
<dbReference type="InterPro" id="IPR008991">
    <property type="entry name" value="Translation_prot_SH3-like_sf"/>
</dbReference>
<dbReference type="PIRSF" id="PIRSF002191">
    <property type="entry name" value="Ribosomal_L19"/>
    <property type="match status" value="1"/>
</dbReference>
<comment type="subcellular location">
    <subcellularLocation>
        <location evidence="4">Plastid</location>
        <location evidence="4">Chloroplast</location>
    </subcellularLocation>
</comment>
<geneLocation type="chloroplast" evidence="5"/>
<dbReference type="GO" id="GO:0006412">
    <property type="term" value="P:translation"/>
    <property type="evidence" value="ECO:0007669"/>
    <property type="project" value="UniProtKB-UniRule"/>
</dbReference>
<dbReference type="AlphaFoldDB" id="A0A1Z1MGC0"/>
<comment type="similarity">
    <text evidence="1 4">Belongs to the bacterial ribosomal protein bL19 family.</text>
</comment>
<dbReference type="InterPro" id="IPR001857">
    <property type="entry name" value="Ribosomal_bL19"/>
</dbReference>
<name>A0A1Z1MGC0_9FLOR</name>
<dbReference type="GO" id="GO:0003735">
    <property type="term" value="F:structural constituent of ribosome"/>
    <property type="evidence" value="ECO:0007669"/>
    <property type="project" value="InterPro"/>
</dbReference>
<dbReference type="InterPro" id="IPR018257">
    <property type="entry name" value="Ribosomal_bL19_CS"/>
</dbReference>
<dbReference type="GO" id="GO:0009507">
    <property type="term" value="C:chloroplast"/>
    <property type="evidence" value="ECO:0007669"/>
    <property type="project" value="UniProtKB-SubCell"/>
</dbReference>
<organism evidence="5">
    <name type="scientific">Polysiphonia sertularioides</name>
    <dbReference type="NCBI Taxonomy" id="945028"/>
    <lineage>
        <taxon>Eukaryota</taxon>
        <taxon>Rhodophyta</taxon>
        <taxon>Florideophyceae</taxon>
        <taxon>Rhodymeniophycidae</taxon>
        <taxon>Ceramiales</taxon>
        <taxon>Rhodomelaceae</taxon>
        <taxon>Polysiphonioideae</taxon>
        <taxon>Polysiphonia</taxon>
    </lineage>
</organism>
<dbReference type="GO" id="GO:0005840">
    <property type="term" value="C:ribosome"/>
    <property type="evidence" value="ECO:0007669"/>
    <property type="project" value="UniProtKB-KW"/>
</dbReference>
<dbReference type="SUPFAM" id="SSF50104">
    <property type="entry name" value="Translation proteins SH3-like domain"/>
    <property type="match status" value="1"/>
</dbReference>
<reference evidence="5" key="1">
    <citation type="journal article" date="2017" name="J. Phycol.">
        <title>Analysis of chloroplast genomes and a supermatrix inform reclassification of the Rhodomelaceae (Rhodophyta).</title>
        <authorList>
            <person name="Diaz-Tapia P."/>
            <person name="Maggs C.A."/>
            <person name="West J.A."/>
            <person name="Verbruggen H."/>
        </authorList>
    </citation>
    <scope>NUCLEOTIDE SEQUENCE</scope>
    <source>
        <strain evidence="5">PD0001</strain>
    </source>
</reference>
<dbReference type="PRINTS" id="PR00061">
    <property type="entry name" value="RIBOSOMALL19"/>
</dbReference>
<dbReference type="NCBIfam" id="TIGR01024">
    <property type="entry name" value="rplS_bact"/>
    <property type="match status" value="1"/>
</dbReference>
<dbReference type="Pfam" id="PF01245">
    <property type="entry name" value="Ribosomal_L19"/>
    <property type="match status" value="1"/>
</dbReference>
<dbReference type="HAMAP" id="MF_00402">
    <property type="entry name" value="Ribosomal_bL19"/>
    <property type="match status" value="1"/>
</dbReference>
<keyword evidence="3 4" id="KW-0687">Ribonucleoprotein</keyword>
<accession>A0A1Z1MGC0</accession>
<gene>
    <name evidence="4 5" type="primary">rpl19</name>
</gene>
<evidence type="ECO:0000256" key="1">
    <source>
        <dbReference type="ARBA" id="ARBA00005781"/>
    </source>
</evidence>
<dbReference type="GO" id="GO:1990904">
    <property type="term" value="C:ribonucleoprotein complex"/>
    <property type="evidence" value="ECO:0007669"/>
    <property type="project" value="UniProtKB-KW"/>
</dbReference>
<keyword evidence="5" id="KW-0150">Chloroplast</keyword>
<proteinExistence type="inferred from homology"/>
<protein>
    <recommendedName>
        <fullName evidence="4">Large ribosomal subunit protein bL19c</fullName>
    </recommendedName>
</protein>
<evidence type="ECO:0000256" key="3">
    <source>
        <dbReference type="ARBA" id="ARBA00023274"/>
    </source>
</evidence>
<dbReference type="InterPro" id="IPR038657">
    <property type="entry name" value="Ribosomal_bL19_sf"/>
</dbReference>
<evidence type="ECO:0000256" key="2">
    <source>
        <dbReference type="ARBA" id="ARBA00022980"/>
    </source>
</evidence>